<accession>A0A0C9T3C7</accession>
<reference evidence="1 2" key="1">
    <citation type="submission" date="2014-06" db="EMBL/GenBank/DDBJ databases">
        <authorList>
            <consortium name="DOE Joint Genome Institute"/>
            <person name="Kuo A."/>
            <person name="Kohler A."/>
            <person name="Nagy L.G."/>
            <person name="Floudas D."/>
            <person name="Copeland A."/>
            <person name="Barry K.W."/>
            <person name="Cichocki N."/>
            <person name="Veneault-Fourrey C."/>
            <person name="LaButti K."/>
            <person name="Lindquist E.A."/>
            <person name="Lipzen A."/>
            <person name="Lundell T."/>
            <person name="Morin E."/>
            <person name="Murat C."/>
            <person name="Sun H."/>
            <person name="Tunlid A."/>
            <person name="Henrissat B."/>
            <person name="Grigoriev I.V."/>
            <person name="Hibbett D.S."/>
            <person name="Martin F."/>
            <person name="Nordberg H.P."/>
            <person name="Cantor M.N."/>
            <person name="Hua S.X."/>
        </authorList>
    </citation>
    <scope>NUCLEOTIDE SEQUENCE [LARGE SCALE GENOMIC DNA]</scope>
    <source>
        <strain evidence="1 2">ATCC 200175</strain>
    </source>
</reference>
<dbReference type="Proteomes" id="UP000053647">
    <property type="component" value="Unassembled WGS sequence"/>
</dbReference>
<organism evidence="1 2">
    <name type="scientific">Paxillus involutus ATCC 200175</name>
    <dbReference type="NCBI Taxonomy" id="664439"/>
    <lineage>
        <taxon>Eukaryota</taxon>
        <taxon>Fungi</taxon>
        <taxon>Dikarya</taxon>
        <taxon>Basidiomycota</taxon>
        <taxon>Agaricomycotina</taxon>
        <taxon>Agaricomycetes</taxon>
        <taxon>Agaricomycetidae</taxon>
        <taxon>Boletales</taxon>
        <taxon>Paxilineae</taxon>
        <taxon>Paxillaceae</taxon>
        <taxon>Paxillus</taxon>
    </lineage>
</organism>
<evidence type="ECO:0000313" key="2">
    <source>
        <dbReference type="Proteomes" id="UP000053647"/>
    </source>
</evidence>
<protein>
    <submittedName>
        <fullName evidence="1">Unplaced genomic scaffold PAXINscaffold_1254, whole genome shotgun sequence</fullName>
    </submittedName>
</protein>
<evidence type="ECO:0000313" key="1">
    <source>
        <dbReference type="EMBL" id="KIJ06003.1"/>
    </source>
</evidence>
<name>A0A0C9T3C7_PAXIN</name>
<proteinExistence type="predicted"/>
<dbReference type="HOGENOM" id="CLU_2134297_0_0_1"/>
<gene>
    <name evidence="1" type="ORF">PAXINDRAFT_20778</name>
</gene>
<keyword evidence="2" id="KW-1185">Reference proteome</keyword>
<dbReference type="AlphaFoldDB" id="A0A0C9T3C7"/>
<dbReference type="EMBL" id="KN820576">
    <property type="protein sequence ID" value="KIJ06003.1"/>
    <property type="molecule type" value="Genomic_DNA"/>
</dbReference>
<reference evidence="2" key="2">
    <citation type="submission" date="2015-01" db="EMBL/GenBank/DDBJ databases">
        <title>Evolutionary Origins and Diversification of the Mycorrhizal Mutualists.</title>
        <authorList>
            <consortium name="DOE Joint Genome Institute"/>
            <consortium name="Mycorrhizal Genomics Consortium"/>
            <person name="Kohler A."/>
            <person name="Kuo A."/>
            <person name="Nagy L.G."/>
            <person name="Floudas D."/>
            <person name="Copeland A."/>
            <person name="Barry K.W."/>
            <person name="Cichocki N."/>
            <person name="Veneault-Fourrey C."/>
            <person name="LaButti K."/>
            <person name="Lindquist E.A."/>
            <person name="Lipzen A."/>
            <person name="Lundell T."/>
            <person name="Morin E."/>
            <person name="Murat C."/>
            <person name="Riley R."/>
            <person name="Ohm R."/>
            <person name="Sun H."/>
            <person name="Tunlid A."/>
            <person name="Henrissat B."/>
            <person name="Grigoriev I.V."/>
            <person name="Hibbett D.S."/>
            <person name="Martin F."/>
        </authorList>
    </citation>
    <scope>NUCLEOTIDE SEQUENCE [LARGE SCALE GENOMIC DNA]</scope>
    <source>
        <strain evidence="2">ATCC 200175</strain>
    </source>
</reference>
<sequence length="113" mass="12513">MSGALAANLSMNEALNHRQVHWEGSVSGQVGHHTDDLDRCIDDLECENQDLRVDLTNEAHEWTWEGEGTITALEQCIAKLQGEATARQQDLTTARAGKGLGWILELRVHTLIP</sequence>